<protein>
    <submittedName>
        <fullName evidence="2">Uncharacterized protein</fullName>
    </submittedName>
</protein>
<evidence type="ECO:0000313" key="3">
    <source>
        <dbReference type="Proteomes" id="UP000824540"/>
    </source>
</evidence>
<sequence length="114" mass="12414">MQAKSGTGCGGAVLLPPAFFTSKYHWHKPTKFTLLLARQACDGKGSVRCTGGDWSVFLASREETARGTGSRGAARRRQASSAAQNLSGRQSYRPAFLHRLISTLRGLMRQREAC</sequence>
<gene>
    <name evidence="2" type="ORF">JZ751_013100</name>
</gene>
<proteinExistence type="predicted"/>
<keyword evidence="3" id="KW-1185">Reference proteome</keyword>
<accession>A0A8T2P261</accession>
<dbReference type="EMBL" id="JAFBMS010000022">
    <property type="protein sequence ID" value="KAG9343722.1"/>
    <property type="molecule type" value="Genomic_DNA"/>
</dbReference>
<name>A0A8T2P261_9TELE</name>
<comment type="caution">
    <text evidence="2">The sequence shown here is derived from an EMBL/GenBank/DDBJ whole genome shotgun (WGS) entry which is preliminary data.</text>
</comment>
<reference evidence="2" key="1">
    <citation type="thesis" date="2021" institute="BYU ScholarsArchive" country="Provo, UT, USA">
        <title>Applications of and Algorithms for Genome Assembly and Genomic Analyses with an Emphasis on Marine Teleosts.</title>
        <authorList>
            <person name="Pickett B.D."/>
        </authorList>
    </citation>
    <scope>NUCLEOTIDE SEQUENCE</scope>
    <source>
        <strain evidence="2">HI-2016</strain>
    </source>
</reference>
<feature type="region of interest" description="Disordered" evidence="1">
    <location>
        <begin position="63"/>
        <end position="88"/>
    </location>
</feature>
<organism evidence="2 3">
    <name type="scientific">Albula glossodonta</name>
    <name type="common">roundjaw bonefish</name>
    <dbReference type="NCBI Taxonomy" id="121402"/>
    <lineage>
        <taxon>Eukaryota</taxon>
        <taxon>Metazoa</taxon>
        <taxon>Chordata</taxon>
        <taxon>Craniata</taxon>
        <taxon>Vertebrata</taxon>
        <taxon>Euteleostomi</taxon>
        <taxon>Actinopterygii</taxon>
        <taxon>Neopterygii</taxon>
        <taxon>Teleostei</taxon>
        <taxon>Albuliformes</taxon>
        <taxon>Albulidae</taxon>
        <taxon>Albula</taxon>
    </lineage>
</organism>
<dbReference type="AlphaFoldDB" id="A0A8T2P261"/>
<dbReference type="Proteomes" id="UP000824540">
    <property type="component" value="Unassembled WGS sequence"/>
</dbReference>
<evidence type="ECO:0000256" key="1">
    <source>
        <dbReference type="SAM" id="MobiDB-lite"/>
    </source>
</evidence>
<evidence type="ECO:0000313" key="2">
    <source>
        <dbReference type="EMBL" id="KAG9343722.1"/>
    </source>
</evidence>